<dbReference type="Gene3D" id="3.30.1150.10">
    <property type="match status" value="1"/>
</dbReference>
<keyword evidence="8" id="KW-1133">Transmembrane helix</keyword>
<comment type="subcellular location">
    <subcellularLocation>
        <location evidence="1">Cell inner membrane</location>
        <topology evidence="1">Single-pass membrane protein</topology>
        <orientation evidence="1">Periplasmic side</orientation>
    </subcellularLocation>
</comment>
<dbReference type="GO" id="GO:0031992">
    <property type="term" value="F:energy transducer activity"/>
    <property type="evidence" value="ECO:0007669"/>
    <property type="project" value="TreeGrafter"/>
</dbReference>
<dbReference type="GO" id="GO:0055085">
    <property type="term" value="P:transmembrane transport"/>
    <property type="evidence" value="ECO:0007669"/>
    <property type="project" value="InterPro"/>
</dbReference>
<evidence type="ECO:0000256" key="7">
    <source>
        <dbReference type="ARBA" id="ARBA00022927"/>
    </source>
</evidence>
<evidence type="ECO:0000313" key="13">
    <source>
        <dbReference type="Proteomes" id="UP000622475"/>
    </source>
</evidence>
<keyword evidence="10" id="KW-0732">Signal</keyword>
<name>A0A929L053_9SPHI</name>
<evidence type="ECO:0000256" key="6">
    <source>
        <dbReference type="ARBA" id="ARBA00022692"/>
    </source>
</evidence>
<evidence type="ECO:0000256" key="8">
    <source>
        <dbReference type="ARBA" id="ARBA00022989"/>
    </source>
</evidence>
<keyword evidence="3" id="KW-0813">Transport</keyword>
<dbReference type="InterPro" id="IPR037682">
    <property type="entry name" value="TonB_C"/>
</dbReference>
<dbReference type="EMBL" id="JADFFL010000008">
    <property type="protein sequence ID" value="MBE9663812.1"/>
    <property type="molecule type" value="Genomic_DNA"/>
</dbReference>
<keyword evidence="9" id="KW-0472">Membrane</keyword>
<evidence type="ECO:0000313" key="12">
    <source>
        <dbReference type="EMBL" id="MBE9663812.1"/>
    </source>
</evidence>
<evidence type="ECO:0000256" key="4">
    <source>
        <dbReference type="ARBA" id="ARBA00022475"/>
    </source>
</evidence>
<evidence type="ECO:0000256" key="10">
    <source>
        <dbReference type="SAM" id="SignalP"/>
    </source>
</evidence>
<gene>
    <name evidence="12" type="ORF">IRJ16_18155</name>
</gene>
<dbReference type="SUPFAM" id="SSF74653">
    <property type="entry name" value="TolA/TonB C-terminal domain"/>
    <property type="match status" value="1"/>
</dbReference>
<comment type="similarity">
    <text evidence="2">Belongs to the TonB family.</text>
</comment>
<proteinExistence type="inferred from homology"/>
<keyword evidence="7" id="KW-0653">Protein transport</keyword>
<dbReference type="InterPro" id="IPR051045">
    <property type="entry name" value="TonB-dependent_transducer"/>
</dbReference>
<dbReference type="GO" id="GO:0098797">
    <property type="term" value="C:plasma membrane protein complex"/>
    <property type="evidence" value="ECO:0007669"/>
    <property type="project" value="TreeGrafter"/>
</dbReference>
<accession>A0A929L053</accession>
<evidence type="ECO:0000256" key="1">
    <source>
        <dbReference type="ARBA" id="ARBA00004383"/>
    </source>
</evidence>
<evidence type="ECO:0000256" key="9">
    <source>
        <dbReference type="ARBA" id="ARBA00023136"/>
    </source>
</evidence>
<dbReference type="GO" id="GO:0015031">
    <property type="term" value="P:protein transport"/>
    <property type="evidence" value="ECO:0007669"/>
    <property type="project" value="UniProtKB-KW"/>
</dbReference>
<dbReference type="PANTHER" id="PTHR33446:SF2">
    <property type="entry name" value="PROTEIN TONB"/>
    <property type="match status" value="1"/>
</dbReference>
<dbReference type="PROSITE" id="PS52015">
    <property type="entry name" value="TONB_CTD"/>
    <property type="match status" value="1"/>
</dbReference>
<dbReference type="RefSeq" id="WP_194113062.1">
    <property type="nucleotide sequence ID" value="NZ_JADFFL010000008.1"/>
</dbReference>
<keyword evidence="5" id="KW-0997">Cell inner membrane</keyword>
<dbReference type="PANTHER" id="PTHR33446">
    <property type="entry name" value="PROTEIN TONB-RELATED"/>
    <property type="match status" value="1"/>
</dbReference>
<evidence type="ECO:0000256" key="5">
    <source>
        <dbReference type="ARBA" id="ARBA00022519"/>
    </source>
</evidence>
<dbReference type="Pfam" id="PF03544">
    <property type="entry name" value="TonB_C"/>
    <property type="match status" value="1"/>
</dbReference>
<evidence type="ECO:0000256" key="2">
    <source>
        <dbReference type="ARBA" id="ARBA00006555"/>
    </source>
</evidence>
<feature type="signal peptide" evidence="10">
    <location>
        <begin position="1"/>
        <end position="18"/>
    </location>
</feature>
<feature type="domain" description="TonB C-terminal" evidence="11">
    <location>
        <begin position="237"/>
        <end position="328"/>
    </location>
</feature>
<keyword evidence="6" id="KW-0812">Transmembrane</keyword>
<evidence type="ECO:0000256" key="3">
    <source>
        <dbReference type="ARBA" id="ARBA00022448"/>
    </source>
</evidence>
<dbReference type="InterPro" id="IPR006260">
    <property type="entry name" value="TonB/TolA_C"/>
</dbReference>
<dbReference type="Proteomes" id="UP000622475">
    <property type="component" value="Unassembled WGS sequence"/>
</dbReference>
<comment type="caution">
    <text evidence="12">The sequence shown here is derived from an EMBL/GenBank/DDBJ whole genome shotgun (WGS) entry which is preliminary data.</text>
</comment>
<reference evidence="12" key="1">
    <citation type="submission" date="2020-10" db="EMBL/GenBank/DDBJ databases">
        <title>Mucilaginibacter mali sp. nov., isolated from rhizosphere soil of apple orchard.</title>
        <authorList>
            <person name="Lee J.-S."/>
            <person name="Kim H.S."/>
            <person name="Kim J.-S."/>
        </authorList>
    </citation>
    <scope>NUCLEOTIDE SEQUENCE</scope>
    <source>
        <strain evidence="12">KCTC 22746</strain>
    </source>
</reference>
<evidence type="ECO:0000259" key="11">
    <source>
        <dbReference type="PROSITE" id="PS52015"/>
    </source>
</evidence>
<dbReference type="NCBIfam" id="TIGR01352">
    <property type="entry name" value="tonB_Cterm"/>
    <property type="match status" value="1"/>
</dbReference>
<keyword evidence="4" id="KW-1003">Cell membrane</keyword>
<organism evidence="12 13">
    <name type="scientific">Mucilaginibacter myungsuensis</name>
    <dbReference type="NCBI Taxonomy" id="649104"/>
    <lineage>
        <taxon>Bacteria</taxon>
        <taxon>Pseudomonadati</taxon>
        <taxon>Bacteroidota</taxon>
        <taxon>Sphingobacteriia</taxon>
        <taxon>Sphingobacteriales</taxon>
        <taxon>Sphingobacteriaceae</taxon>
        <taxon>Mucilaginibacter</taxon>
    </lineage>
</organism>
<dbReference type="AlphaFoldDB" id="A0A929L053"/>
<sequence length="328" mass="36611">MKNLYLTLFLFASLTCEAQETYFLKADQTRTTNKDSALLVCSISAKDPASGTCDFKEVFASGEVYRSGKTSNPQFIVPDIDFTEYYLSGKPLKTIIYKDRKPAMETIYYPDGQVYLVKELSYDADNNTLTRILTCNARDGKALTVNGNGTYVTYLPLRNAKLGPERFLNEEDALFDIEQGPIADGLKHGTWTGTNDAAGLTYTEEFDNGRFVSGLSTDRQSAKHNYTQPDKAPEFRMGIEGLYRFIGNNMRYPQSSRLKGTQGKVFITFVVGIDGAVNDIGILRSPDAAMAEEAARILSQCPRWAPGERHGTLVRQRFTVPINFVLDK</sequence>
<feature type="chain" id="PRO_5037198081" evidence="10">
    <location>
        <begin position="19"/>
        <end position="328"/>
    </location>
</feature>
<keyword evidence="13" id="KW-1185">Reference proteome</keyword>
<protein>
    <submittedName>
        <fullName evidence="12">Energy transducer TonB</fullName>
    </submittedName>
</protein>